<evidence type="ECO:0000313" key="1">
    <source>
        <dbReference type="EMBL" id="VVW38656.1"/>
    </source>
</evidence>
<dbReference type="AlphaFoldDB" id="A0A5K1DJK4"/>
<name>A0A5K1DJK4_9MAGN</name>
<evidence type="ECO:0008006" key="2">
    <source>
        <dbReference type="Google" id="ProtNLM"/>
    </source>
</evidence>
<dbReference type="Gene3D" id="2.40.70.10">
    <property type="entry name" value="Acid Proteases"/>
    <property type="match status" value="1"/>
</dbReference>
<dbReference type="InterPro" id="IPR021109">
    <property type="entry name" value="Peptidase_aspartic_dom_sf"/>
</dbReference>
<gene>
    <name evidence="1" type="ORF">NYM_LOCUS20565</name>
</gene>
<dbReference type="SUPFAM" id="SSF50630">
    <property type="entry name" value="Acid proteases"/>
    <property type="match status" value="1"/>
</dbReference>
<dbReference type="Gramene" id="NC5G0267040.1">
    <property type="protein sequence ID" value="NC5G0267040.1:cds"/>
    <property type="gene ID" value="NC5G0267040"/>
</dbReference>
<dbReference type="PANTHER" id="PTHR12917:SF18">
    <property type="entry name" value="DNA DAMAGE-INDUCIBLE PROTEIN 1-LIKE"/>
    <property type="match status" value="1"/>
</dbReference>
<dbReference type="Pfam" id="PF13975">
    <property type="entry name" value="gag-asp_proteas"/>
    <property type="match status" value="1"/>
</dbReference>
<reference evidence="1" key="1">
    <citation type="submission" date="2019-09" db="EMBL/GenBank/DDBJ databases">
        <authorList>
            <person name="Zhang L."/>
        </authorList>
    </citation>
    <scope>NUCLEOTIDE SEQUENCE</scope>
</reference>
<dbReference type="EMBL" id="LR721783">
    <property type="protein sequence ID" value="VVW38656.1"/>
    <property type="molecule type" value="Genomic_DNA"/>
</dbReference>
<sequence>MGAAQTINVVQSRAMSSSMVNKELMYLDVTLNGMSTVAMVDSEATHNFVSREEVERVRLKSVPQQRTLKMTNSEARPILGEAKGATVQIEGWTGVTNFSVVPLDDFKVILGMEFLRG</sequence>
<protein>
    <recommendedName>
        <fullName evidence="2">Aspartic peptidase DDI1-type domain-containing protein</fullName>
    </recommendedName>
</protein>
<dbReference type="PANTHER" id="PTHR12917">
    <property type="entry name" value="ASPARTYL PROTEASE DDI-RELATED"/>
    <property type="match status" value="1"/>
</dbReference>
<proteinExistence type="predicted"/>
<accession>A0A5K1DJK4</accession>
<organism evidence="1">
    <name type="scientific">Nymphaea colorata</name>
    <name type="common">pocket water lily</name>
    <dbReference type="NCBI Taxonomy" id="210225"/>
    <lineage>
        <taxon>Eukaryota</taxon>
        <taxon>Viridiplantae</taxon>
        <taxon>Streptophyta</taxon>
        <taxon>Embryophyta</taxon>
        <taxon>Tracheophyta</taxon>
        <taxon>Spermatophyta</taxon>
        <taxon>Magnoliopsida</taxon>
        <taxon>Nymphaeales</taxon>
        <taxon>Nymphaeaceae</taxon>
        <taxon>Nymphaea</taxon>
    </lineage>
</organism>
<dbReference type="CDD" id="cd00303">
    <property type="entry name" value="retropepsin_like"/>
    <property type="match status" value="1"/>
</dbReference>